<dbReference type="InterPro" id="IPR036291">
    <property type="entry name" value="NAD(P)-bd_dom_sf"/>
</dbReference>
<sequence length="207" mass="22365">MRIAIFGATGTVGRQVVEQALAQGHEVTALTRSAGNLAITNQRLRVVQGDVLDPAAVERAVSGQDAVIVTLGNGRKGVIRAEGTRTVMEAMSRTGVKRLIVMSSLGVGDSRGNLNFLWKYVFFGLLLRQAYADHVQQESHVLASDLDWTIVRPAAFTDDPATGAYQRNVAPDAKGLKLKISRADIAAFLLEQLTDSTYMRRTPGISN</sequence>
<dbReference type="GO" id="GO:0004074">
    <property type="term" value="F:biliverdin reductase [NAD(P)H] activity"/>
    <property type="evidence" value="ECO:0007669"/>
    <property type="project" value="TreeGrafter"/>
</dbReference>
<organism evidence="2 3">
    <name type="scientific">Nocardia huaxiensis</name>
    <dbReference type="NCBI Taxonomy" id="2755382"/>
    <lineage>
        <taxon>Bacteria</taxon>
        <taxon>Bacillati</taxon>
        <taxon>Actinomycetota</taxon>
        <taxon>Actinomycetes</taxon>
        <taxon>Mycobacteriales</taxon>
        <taxon>Nocardiaceae</taxon>
        <taxon>Nocardia</taxon>
    </lineage>
</organism>
<dbReference type="SUPFAM" id="SSF51735">
    <property type="entry name" value="NAD(P)-binding Rossmann-fold domains"/>
    <property type="match status" value="1"/>
</dbReference>
<name>A0A7D6VIC6_9NOCA</name>
<dbReference type="Gene3D" id="3.40.50.720">
    <property type="entry name" value="NAD(P)-binding Rossmann-like Domain"/>
    <property type="match status" value="1"/>
</dbReference>
<dbReference type="RefSeq" id="WP_181581914.1">
    <property type="nucleotide sequence ID" value="NZ_CP059399.1"/>
</dbReference>
<dbReference type="PANTHER" id="PTHR43355:SF2">
    <property type="entry name" value="FLAVIN REDUCTASE (NADPH)"/>
    <property type="match status" value="1"/>
</dbReference>
<dbReference type="PANTHER" id="PTHR43355">
    <property type="entry name" value="FLAVIN REDUCTASE (NADPH)"/>
    <property type="match status" value="1"/>
</dbReference>
<evidence type="ECO:0000313" key="2">
    <source>
        <dbReference type="EMBL" id="QLY30716.1"/>
    </source>
</evidence>
<dbReference type="KEGG" id="nhu:H0264_37440"/>
<gene>
    <name evidence="2" type="ORF">H0264_37440</name>
</gene>
<dbReference type="AlphaFoldDB" id="A0A7D6VIC6"/>
<accession>A0A7D6VIC6</accession>
<keyword evidence="3" id="KW-1185">Reference proteome</keyword>
<dbReference type="GO" id="GO:0042602">
    <property type="term" value="F:riboflavin reductase (NADPH) activity"/>
    <property type="evidence" value="ECO:0007669"/>
    <property type="project" value="TreeGrafter"/>
</dbReference>
<dbReference type="InterPro" id="IPR016040">
    <property type="entry name" value="NAD(P)-bd_dom"/>
</dbReference>
<dbReference type="CDD" id="cd05244">
    <property type="entry name" value="BVR-B_like_SDR_a"/>
    <property type="match status" value="1"/>
</dbReference>
<proteinExistence type="predicted"/>
<protein>
    <submittedName>
        <fullName evidence="2">SDR family oxidoreductase</fullName>
    </submittedName>
</protein>
<dbReference type="Pfam" id="PF13460">
    <property type="entry name" value="NAD_binding_10"/>
    <property type="match status" value="1"/>
</dbReference>
<dbReference type="Proteomes" id="UP000515512">
    <property type="component" value="Chromosome"/>
</dbReference>
<evidence type="ECO:0000259" key="1">
    <source>
        <dbReference type="Pfam" id="PF13460"/>
    </source>
</evidence>
<feature type="domain" description="NAD(P)-binding" evidence="1">
    <location>
        <begin position="7"/>
        <end position="195"/>
    </location>
</feature>
<dbReference type="InterPro" id="IPR051606">
    <property type="entry name" value="Polyketide_Oxido-like"/>
</dbReference>
<dbReference type="EMBL" id="CP059399">
    <property type="protein sequence ID" value="QLY30716.1"/>
    <property type="molecule type" value="Genomic_DNA"/>
</dbReference>
<evidence type="ECO:0000313" key="3">
    <source>
        <dbReference type="Proteomes" id="UP000515512"/>
    </source>
</evidence>
<reference evidence="2 3" key="1">
    <citation type="submission" date="2020-07" db="EMBL/GenBank/DDBJ databases">
        <authorList>
            <person name="Zhuang K."/>
            <person name="Ran Y."/>
        </authorList>
    </citation>
    <scope>NUCLEOTIDE SEQUENCE [LARGE SCALE GENOMIC DNA]</scope>
    <source>
        <strain evidence="2 3">WCH-YHL-001</strain>
    </source>
</reference>